<proteinExistence type="predicted"/>
<evidence type="ECO:0000313" key="1">
    <source>
        <dbReference type="EMBL" id="CAG7733622.1"/>
    </source>
</evidence>
<gene>
    <name evidence="1" type="ORF">AFUS01_LOCUS22054</name>
</gene>
<accession>A0A8J2PC85</accession>
<dbReference type="Proteomes" id="UP000708208">
    <property type="component" value="Unassembled WGS sequence"/>
</dbReference>
<name>A0A8J2PC85_9HEXA</name>
<reference evidence="1" key="1">
    <citation type="submission" date="2021-06" db="EMBL/GenBank/DDBJ databases">
        <authorList>
            <person name="Hodson N. C."/>
            <person name="Mongue J. A."/>
            <person name="Jaron S. K."/>
        </authorList>
    </citation>
    <scope>NUCLEOTIDE SEQUENCE</scope>
</reference>
<feature type="non-terminal residue" evidence="1">
    <location>
        <position position="1"/>
    </location>
</feature>
<organism evidence="1 2">
    <name type="scientific">Allacma fusca</name>
    <dbReference type="NCBI Taxonomy" id="39272"/>
    <lineage>
        <taxon>Eukaryota</taxon>
        <taxon>Metazoa</taxon>
        <taxon>Ecdysozoa</taxon>
        <taxon>Arthropoda</taxon>
        <taxon>Hexapoda</taxon>
        <taxon>Collembola</taxon>
        <taxon>Symphypleona</taxon>
        <taxon>Sminthuridae</taxon>
        <taxon>Allacma</taxon>
    </lineage>
</organism>
<keyword evidence="2" id="KW-1185">Reference proteome</keyword>
<dbReference type="EMBL" id="CAJVCH010252201">
    <property type="protein sequence ID" value="CAG7733622.1"/>
    <property type="molecule type" value="Genomic_DNA"/>
</dbReference>
<evidence type="ECO:0000313" key="2">
    <source>
        <dbReference type="Proteomes" id="UP000708208"/>
    </source>
</evidence>
<comment type="caution">
    <text evidence="1">The sequence shown here is derived from an EMBL/GenBank/DDBJ whole genome shotgun (WGS) entry which is preliminary data.</text>
</comment>
<sequence>MFAYRLNDFYGDRPNLFKKLQDFLRTRGLTRDEALLLRLVQLRICQESFWEFRYDRFQVNEIRRSILALSHEHSSKYWVTVLCAELFVKIPEYLDKTIRFEGLPDWLVKNYLCCRQNMRGYSGILRIVFQYWDTPDRDTTLDQKFIWKVFACTAEQERGKFWEDM</sequence>
<protein>
    <submittedName>
        <fullName evidence="1">Uncharacterized protein</fullName>
    </submittedName>
</protein>
<dbReference type="AlphaFoldDB" id="A0A8J2PC85"/>